<evidence type="ECO:0000259" key="5">
    <source>
        <dbReference type="Pfam" id="PF00149"/>
    </source>
</evidence>
<dbReference type="InterPro" id="IPR015914">
    <property type="entry name" value="PAPs_N"/>
</dbReference>
<sequence>MLASLLAAGAAASLASSVLAAETPAANTFKCGATDLGNGVHVPGAIPKNLKEPLQHRLAFAGADGMTISWSSFTKWDEPTVWYGERPDKLNQVKSSDLCSTYPTSRTYNCHVKLHGLKPNTKYYYKVSGTNGYEAAYLPTFTFTTAREAGDESPYTIATFGDLGLMGEDGLSDATGPFGGSEHAVLDSNETNTIQSLLALADTYDFMYHVGDIGYADYALKQFVQGYWGTGNETTQPTRQDVADHYECMSEQFFDQMRPVTAQKPWMVLPGNHEANCDNGGVTDKRADIVYTDDWCLPGQTNFSWFIEHYKMPSYESEGRSNFWYSTDGFIELQVHYISLTSETDLGEGLVGPIENSTNNHNGPFGRPNEQVDWLKADLAKVDRSKTPWVLAHIHRPWLTNVNGDEPHVYTAWQQAFEDILYEGEVDAVMHGHVHTYEVFAPQYNGTVDENGLNNPRAPLYIINGAAGHGLDEFPSDYRDPSTIYATDQEMGWGRMTFHNRTHMTYEYVASRNNSVINSNTLYKAHEHDSDKHKRSSWCGKFKC</sequence>
<comment type="catalytic activity">
    <reaction evidence="4">
        <text>a phosphate monoester + H2O = an alcohol + phosphate</text>
        <dbReference type="Rhea" id="RHEA:15017"/>
        <dbReference type="ChEBI" id="CHEBI:15377"/>
        <dbReference type="ChEBI" id="CHEBI:30879"/>
        <dbReference type="ChEBI" id="CHEBI:43474"/>
        <dbReference type="ChEBI" id="CHEBI:67140"/>
        <dbReference type="EC" id="3.1.3.2"/>
    </reaction>
</comment>
<comment type="caution">
    <text evidence="8">The sequence shown here is derived from an EMBL/GenBank/DDBJ whole genome shotgun (WGS) entry which is preliminary data.</text>
</comment>
<accession>A0AAV5GSW7</accession>
<dbReference type="InterPro" id="IPR004843">
    <property type="entry name" value="Calcineurin-like_PHP"/>
</dbReference>
<proteinExistence type="inferred from homology"/>
<dbReference type="GO" id="GO:0003993">
    <property type="term" value="F:acid phosphatase activity"/>
    <property type="evidence" value="ECO:0007669"/>
    <property type="project" value="UniProtKB-EC"/>
</dbReference>
<organism evidence="8 9">
    <name type="scientific">Rhodotorula paludigena</name>
    <dbReference type="NCBI Taxonomy" id="86838"/>
    <lineage>
        <taxon>Eukaryota</taxon>
        <taxon>Fungi</taxon>
        <taxon>Dikarya</taxon>
        <taxon>Basidiomycota</taxon>
        <taxon>Pucciniomycotina</taxon>
        <taxon>Microbotryomycetes</taxon>
        <taxon>Sporidiobolales</taxon>
        <taxon>Sporidiobolaceae</taxon>
        <taxon>Rhodotorula</taxon>
    </lineage>
</organism>
<evidence type="ECO:0000256" key="1">
    <source>
        <dbReference type="ARBA" id="ARBA00022729"/>
    </source>
</evidence>
<feature type="chain" id="PRO_5043087259" description="Purple acid phosphatase" evidence="4">
    <location>
        <begin position="21"/>
        <end position="544"/>
    </location>
</feature>
<dbReference type="CDD" id="cd00063">
    <property type="entry name" value="FN3"/>
    <property type="match status" value="1"/>
</dbReference>
<evidence type="ECO:0000259" key="7">
    <source>
        <dbReference type="Pfam" id="PF16656"/>
    </source>
</evidence>
<dbReference type="CDD" id="cd00839">
    <property type="entry name" value="MPP_PAPs"/>
    <property type="match status" value="1"/>
</dbReference>
<dbReference type="PANTHER" id="PTHR22953">
    <property type="entry name" value="ACID PHOSPHATASE RELATED"/>
    <property type="match status" value="1"/>
</dbReference>
<gene>
    <name evidence="8" type="ORF">Rhopal_006089-T1</name>
</gene>
<feature type="domain" description="Purple acid phosphatase N-terminal" evidence="7">
    <location>
        <begin position="53"/>
        <end position="145"/>
    </location>
</feature>
<dbReference type="Pfam" id="PF00149">
    <property type="entry name" value="Metallophos"/>
    <property type="match status" value="1"/>
</dbReference>
<dbReference type="SUPFAM" id="SSF56300">
    <property type="entry name" value="Metallo-dependent phosphatases"/>
    <property type="match status" value="1"/>
</dbReference>
<dbReference type="Gene3D" id="2.60.40.380">
    <property type="entry name" value="Purple acid phosphatase-like, N-terminal"/>
    <property type="match status" value="1"/>
</dbReference>
<keyword evidence="1 4" id="KW-0732">Signal</keyword>
<reference evidence="8 9" key="1">
    <citation type="submission" date="2021-12" db="EMBL/GenBank/DDBJ databases">
        <title>High titer production of polyol ester of fatty acids by Rhodotorula paludigena BS15 towards product separation-free biomass refinery.</title>
        <authorList>
            <person name="Mano J."/>
            <person name="Ono H."/>
            <person name="Tanaka T."/>
            <person name="Naito K."/>
            <person name="Sushida H."/>
            <person name="Ike M."/>
            <person name="Tokuyasu K."/>
            <person name="Kitaoka M."/>
        </authorList>
    </citation>
    <scope>NUCLEOTIDE SEQUENCE [LARGE SCALE GENOMIC DNA]</scope>
    <source>
        <strain evidence="8 9">BS15</strain>
    </source>
</reference>
<dbReference type="EMBL" id="BQKY01000013">
    <property type="protein sequence ID" value="GJN93044.1"/>
    <property type="molecule type" value="Genomic_DNA"/>
</dbReference>
<dbReference type="GO" id="GO:0046872">
    <property type="term" value="F:metal ion binding"/>
    <property type="evidence" value="ECO:0007669"/>
    <property type="project" value="InterPro"/>
</dbReference>
<dbReference type="InterPro" id="IPR008963">
    <property type="entry name" value="Purple_acid_Pase-like_N"/>
</dbReference>
<dbReference type="AlphaFoldDB" id="A0AAV5GSW7"/>
<feature type="domain" description="Calcineurin-like phosphoesterase" evidence="5">
    <location>
        <begin position="159"/>
        <end position="437"/>
    </location>
</feature>
<feature type="domain" description="Purple acid phosphatase C-terminal" evidence="6">
    <location>
        <begin position="458"/>
        <end position="518"/>
    </location>
</feature>
<dbReference type="Proteomes" id="UP001342314">
    <property type="component" value="Unassembled WGS sequence"/>
</dbReference>
<dbReference type="EC" id="3.1.3.2" evidence="4"/>
<dbReference type="SUPFAM" id="SSF49363">
    <property type="entry name" value="Purple acid phosphatase, N-terminal domain"/>
    <property type="match status" value="1"/>
</dbReference>
<dbReference type="Gene3D" id="3.60.21.10">
    <property type="match status" value="1"/>
</dbReference>
<evidence type="ECO:0000313" key="9">
    <source>
        <dbReference type="Proteomes" id="UP001342314"/>
    </source>
</evidence>
<evidence type="ECO:0000256" key="3">
    <source>
        <dbReference type="ARBA" id="ARBA00023180"/>
    </source>
</evidence>
<name>A0AAV5GSW7_9BASI</name>
<dbReference type="InterPro" id="IPR029052">
    <property type="entry name" value="Metallo-depent_PP-like"/>
</dbReference>
<keyword evidence="3" id="KW-0325">Glycoprotein</keyword>
<dbReference type="InterPro" id="IPR041792">
    <property type="entry name" value="MPP_PAP"/>
</dbReference>
<evidence type="ECO:0000256" key="4">
    <source>
        <dbReference type="RuleBase" id="RU361203"/>
    </source>
</evidence>
<keyword evidence="9" id="KW-1185">Reference proteome</keyword>
<evidence type="ECO:0000259" key="6">
    <source>
        <dbReference type="Pfam" id="PF14008"/>
    </source>
</evidence>
<feature type="signal peptide" evidence="4">
    <location>
        <begin position="1"/>
        <end position="20"/>
    </location>
</feature>
<dbReference type="InterPro" id="IPR039331">
    <property type="entry name" value="PAPs-like"/>
</dbReference>
<dbReference type="PANTHER" id="PTHR22953:SF145">
    <property type="entry name" value="PURPLE ACID PHOSPHATASE"/>
    <property type="match status" value="1"/>
</dbReference>
<dbReference type="InterPro" id="IPR003961">
    <property type="entry name" value="FN3_dom"/>
</dbReference>
<keyword evidence="2 4" id="KW-0378">Hydrolase</keyword>
<dbReference type="InterPro" id="IPR025733">
    <property type="entry name" value="PAPs_C"/>
</dbReference>
<evidence type="ECO:0000313" key="8">
    <source>
        <dbReference type="EMBL" id="GJN93044.1"/>
    </source>
</evidence>
<comment type="similarity">
    <text evidence="4">Belongs to the metallophosphoesterase superfamily. Purple acid phosphatase family.</text>
</comment>
<evidence type="ECO:0000256" key="2">
    <source>
        <dbReference type="ARBA" id="ARBA00022801"/>
    </source>
</evidence>
<dbReference type="Pfam" id="PF14008">
    <property type="entry name" value="Metallophos_C"/>
    <property type="match status" value="1"/>
</dbReference>
<dbReference type="Pfam" id="PF16656">
    <property type="entry name" value="Pur_ac_phosph_N"/>
    <property type="match status" value="1"/>
</dbReference>
<protein>
    <recommendedName>
        <fullName evidence="4">Purple acid phosphatase</fullName>
        <ecNumber evidence="4">3.1.3.2</ecNumber>
    </recommendedName>
</protein>